<evidence type="ECO:0000256" key="2">
    <source>
        <dbReference type="SAM" id="SignalP"/>
    </source>
</evidence>
<dbReference type="KEGG" id="pla:Plav_0325"/>
<evidence type="ECO:0000256" key="1">
    <source>
        <dbReference type="SAM" id="MobiDB-lite"/>
    </source>
</evidence>
<evidence type="ECO:0000313" key="4">
    <source>
        <dbReference type="Proteomes" id="UP000006377"/>
    </source>
</evidence>
<feature type="chain" id="PRO_5002708121" description="Lipoprotein" evidence="2">
    <location>
        <begin position="26"/>
        <end position="145"/>
    </location>
</feature>
<accession>A7HPW5</accession>
<dbReference type="EMBL" id="CP000774">
    <property type="protein sequence ID" value="ABS61948.1"/>
    <property type="molecule type" value="Genomic_DNA"/>
</dbReference>
<feature type="region of interest" description="Disordered" evidence="1">
    <location>
        <begin position="121"/>
        <end position="145"/>
    </location>
</feature>
<dbReference type="AlphaFoldDB" id="A7HPW5"/>
<organism evidence="3 4">
    <name type="scientific">Parvibaculum lavamentivorans (strain DS-1 / DSM 13023 / NCIMB 13966)</name>
    <dbReference type="NCBI Taxonomy" id="402881"/>
    <lineage>
        <taxon>Bacteria</taxon>
        <taxon>Pseudomonadati</taxon>
        <taxon>Pseudomonadota</taxon>
        <taxon>Alphaproteobacteria</taxon>
        <taxon>Hyphomicrobiales</taxon>
        <taxon>Parvibaculaceae</taxon>
        <taxon>Parvibaculum</taxon>
    </lineage>
</organism>
<dbReference type="PROSITE" id="PS51257">
    <property type="entry name" value="PROKAR_LIPOPROTEIN"/>
    <property type="match status" value="1"/>
</dbReference>
<feature type="signal peptide" evidence="2">
    <location>
        <begin position="1"/>
        <end position="25"/>
    </location>
</feature>
<keyword evidence="4" id="KW-1185">Reference proteome</keyword>
<proteinExistence type="predicted"/>
<dbReference type="Proteomes" id="UP000006377">
    <property type="component" value="Chromosome"/>
</dbReference>
<keyword evidence="2" id="KW-0732">Signal</keyword>
<sequence length="145" mass="15450">MREHPQVAKALRIVLLVALSGIASACDNPSASAAENCPKRPSDENVLQALSEARAATSSKTPAKVIWGVTRETCSKYMVLYGDAKHLQTPAHLLAFDDGRWGVFITYGMGGSSLAHVETQSSANRPLPTAPAGKDTVYSPRKEAN</sequence>
<name>A7HPW5_PARL1</name>
<dbReference type="HOGENOM" id="CLU_1785021_0_0_5"/>
<protein>
    <recommendedName>
        <fullName evidence="5">Lipoprotein</fullName>
    </recommendedName>
</protein>
<evidence type="ECO:0000313" key="3">
    <source>
        <dbReference type="EMBL" id="ABS61948.1"/>
    </source>
</evidence>
<gene>
    <name evidence="3" type="ordered locus">Plav_0325</name>
</gene>
<dbReference type="RefSeq" id="WP_011995239.1">
    <property type="nucleotide sequence ID" value="NC_009719.1"/>
</dbReference>
<reference evidence="3 4" key="1">
    <citation type="journal article" date="2011" name="Stand. Genomic Sci.">
        <title>Complete genome sequence of Parvibaculum lavamentivorans type strain (DS-1(T)).</title>
        <authorList>
            <person name="Schleheck D."/>
            <person name="Weiss M."/>
            <person name="Pitluck S."/>
            <person name="Bruce D."/>
            <person name="Land M.L."/>
            <person name="Han S."/>
            <person name="Saunders E."/>
            <person name="Tapia R."/>
            <person name="Detter C."/>
            <person name="Brettin T."/>
            <person name="Han J."/>
            <person name="Woyke T."/>
            <person name="Goodwin L."/>
            <person name="Pennacchio L."/>
            <person name="Nolan M."/>
            <person name="Cook A.M."/>
            <person name="Kjelleberg S."/>
            <person name="Thomas T."/>
        </authorList>
    </citation>
    <scope>NUCLEOTIDE SEQUENCE [LARGE SCALE GENOMIC DNA]</scope>
    <source>
        <strain evidence="4">DS-1 / DSM 13023 / NCIMB 13966</strain>
    </source>
</reference>
<evidence type="ECO:0008006" key="5">
    <source>
        <dbReference type="Google" id="ProtNLM"/>
    </source>
</evidence>